<evidence type="ECO:0000256" key="2">
    <source>
        <dbReference type="ARBA" id="ARBA00001974"/>
    </source>
</evidence>
<comment type="cofactor">
    <cofactor evidence="2">
        <name>FAD</name>
        <dbReference type="ChEBI" id="CHEBI:57692"/>
    </cofactor>
</comment>
<keyword evidence="7" id="KW-0560">Oxidoreductase</keyword>
<dbReference type="Proteomes" id="UP000332933">
    <property type="component" value="Unassembled WGS sequence"/>
</dbReference>
<dbReference type="Pfam" id="PF00175">
    <property type="entry name" value="NAD_binding_1"/>
    <property type="match status" value="1"/>
</dbReference>
<dbReference type="InterPro" id="IPR003097">
    <property type="entry name" value="CysJ-like_FAD-binding"/>
</dbReference>
<reference evidence="11" key="2">
    <citation type="submission" date="2019-06" db="EMBL/GenBank/DDBJ databases">
        <title>Genomics analysis of Aphanomyces spp. identifies a new class of oomycete effector associated with host adaptation.</title>
        <authorList>
            <person name="Gaulin E."/>
        </authorList>
    </citation>
    <scope>NUCLEOTIDE SEQUENCE</scope>
    <source>
        <strain evidence="11">CBS 578.67</strain>
    </source>
</reference>
<dbReference type="SUPFAM" id="SSF63380">
    <property type="entry name" value="Riboflavin synthase domain-like"/>
    <property type="match status" value="1"/>
</dbReference>
<evidence type="ECO:0000256" key="4">
    <source>
        <dbReference type="ARBA" id="ARBA00022643"/>
    </source>
</evidence>
<dbReference type="SUPFAM" id="SSF52218">
    <property type="entry name" value="Flavoproteins"/>
    <property type="match status" value="1"/>
</dbReference>
<dbReference type="InterPro" id="IPR001226">
    <property type="entry name" value="Flavodoxin_CS"/>
</dbReference>
<evidence type="ECO:0000256" key="3">
    <source>
        <dbReference type="ARBA" id="ARBA00022630"/>
    </source>
</evidence>
<dbReference type="InterPro" id="IPR023173">
    <property type="entry name" value="NADPH_Cyt_P450_Rdtase_alpha"/>
</dbReference>
<dbReference type="InterPro" id="IPR008254">
    <property type="entry name" value="Flavodoxin/NO_synth"/>
</dbReference>
<protein>
    <recommendedName>
        <fullName evidence="8">NADPH--hemoprotein reductase</fullName>
        <ecNumber evidence="8">1.6.2.4</ecNumber>
    </recommendedName>
</protein>
<dbReference type="GO" id="GO:0050660">
    <property type="term" value="F:flavin adenine dinucleotide binding"/>
    <property type="evidence" value="ECO:0007669"/>
    <property type="project" value="TreeGrafter"/>
</dbReference>
<dbReference type="Gene3D" id="3.40.50.80">
    <property type="entry name" value="Nucleotide-binding domain of ferredoxin-NADP reductase (FNR) module"/>
    <property type="match status" value="1"/>
</dbReference>
<dbReference type="InterPro" id="IPR017938">
    <property type="entry name" value="Riboflavin_synthase-like_b-brl"/>
</dbReference>
<dbReference type="InterPro" id="IPR001094">
    <property type="entry name" value="Flavdoxin-like"/>
</dbReference>
<dbReference type="PANTHER" id="PTHR19384">
    <property type="entry name" value="NITRIC OXIDE SYNTHASE-RELATED"/>
    <property type="match status" value="1"/>
</dbReference>
<comment type="cofactor">
    <cofactor evidence="1">
        <name>FMN</name>
        <dbReference type="ChEBI" id="CHEBI:58210"/>
    </cofactor>
</comment>
<dbReference type="InterPro" id="IPR029039">
    <property type="entry name" value="Flavoprotein-like_sf"/>
</dbReference>
<evidence type="ECO:0000256" key="1">
    <source>
        <dbReference type="ARBA" id="ARBA00001917"/>
    </source>
</evidence>
<dbReference type="PRINTS" id="PR00369">
    <property type="entry name" value="FLAVODOXIN"/>
</dbReference>
<keyword evidence="4" id="KW-0288">FMN</keyword>
<evidence type="ECO:0000259" key="10">
    <source>
        <dbReference type="PROSITE" id="PS51384"/>
    </source>
</evidence>
<reference evidence="12 13" key="1">
    <citation type="submission" date="2019-03" db="EMBL/GenBank/DDBJ databases">
        <authorList>
            <person name="Gaulin E."/>
            <person name="Dumas B."/>
        </authorList>
    </citation>
    <scope>NUCLEOTIDE SEQUENCE [LARGE SCALE GENOMIC DNA]</scope>
    <source>
        <strain evidence="12">CBS 568.67</strain>
    </source>
</reference>
<dbReference type="InterPro" id="IPR001433">
    <property type="entry name" value="OxRdtase_FAD/NAD-bd"/>
</dbReference>
<keyword evidence="3" id="KW-0285">Flavoprotein</keyword>
<gene>
    <name evidence="12" type="primary">Aste57867_24747</name>
    <name evidence="11" type="ORF">As57867_024669</name>
    <name evidence="12" type="ORF">ASTE57867_24747</name>
</gene>
<sequence>MWCGCFRRRVQSTSTAADNPAVVIYYGTQSGGTEQLATRLSRQLAASALSLADFEFAFAARHRHVIFMCATYGKGGPTDDAKEFLHWLTESTAADLGALHYAVFGAGSSDYPDTFNGMAKKVDATLAARGAKSFLPLTLGDAGGMGDKLETDYLTWEPQVLAVLKATAATHTGDERAELRRTSTARAAVLAQPPTLELLVIRPLSPTAVHVEFALPPSVSSYRGADTLFLYPQNTPAVVAAVAAHLGINDLAAVEPTFKCSAREALTHHVDLFAVSRDVLTSLAAHATDAVEAARLRHLGSLGGSADLASVVRGPRLSLLGVLKLFPSVRPSLSNFLRAATPMKPRQYTIASSPLVHAAAIHICVSIPPAAESFDRHFGTMGACLRALVDAHAGRVLFHGSPKPSTFAFPDNPKRPVVMIAAGAGIAPMRAIWQERAAVKRRGSLGGPSIGGPMLLFFGCRDQDNYLYADEIARQEGLTTHAVFSRTLPKQYVQDCVRDHLGEIIKLQDAVVYLCGRTDMALAIQNVFKTDAPAWWDTLQASNRFNQEVFG</sequence>
<dbReference type="OrthoDB" id="1856718at2759"/>
<dbReference type="Gene3D" id="1.20.990.10">
    <property type="entry name" value="NADPH-cytochrome p450 Reductase, Chain A, domain 3"/>
    <property type="match status" value="1"/>
</dbReference>
<evidence type="ECO:0000259" key="9">
    <source>
        <dbReference type="PROSITE" id="PS50902"/>
    </source>
</evidence>
<dbReference type="PROSITE" id="PS51384">
    <property type="entry name" value="FAD_FR"/>
    <property type="match status" value="1"/>
</dbReference>
<feature type="domain" description="Flavodoxin-like" evidence="9">
    <location>
        <begin position="22"/>
        <end position="161"/>
    </location>
</feature>
<feature type="domain" description="FAD-binding FR-type" evidence="10">
    <location>
        <begin position="191"/>
        <end position="410"/>
    </location>
</feature>
<dbReference type="SUPFAM" id="SSF52343">
    <property type="entry name" value="Ferredoxin reductase-like, C-terminal NADP-linked domain"/>
    <property type="match status" value="1"/>
</dbReference>
<keyword evidence="6" id="KW-0521">NADP</keyword>
<name>A0A485LVI3_9STRA</name>
<dbReference type="Gene3D" id="2.40.30.10">
    <property type="entry name" value="Translation factors"/>
    <property type="match status" value="1"/>
</dbReference>
<evidence type="ECO:0000256" key="5">
    <source>
        <dbReference type="ARBA" id="ARBA00022827"/>
    </source>
</evidence>
<dbReference type="EMBL" id="CAADRA010007469">
    <property type="protein sequence ID" value="VFU01383.1"/>
    <property type="molecule type" value="Genomic_DNA"/>
</dbReference>
<evidence type="ECO:0000256" key="8">
    <source>
        <dbReference type="ARBA" id="ARBA00023797"/>
    </source>
</evidence>
<dbReference type="PRINTS" id="PR00371">
    <property type="entry name" value="FPNCR"/>
</dbReference>
<dbReference type="InterPro" id="IPR001709">
    <property type="entry name" value="Flavoprot_Pyr_Nucl_cyt_Rdtase"/>
</dbReference>
<dbReference type="PROSITE" id="PS50902">
    <property type="entry name" value="FLAVODOXIN_LIKE"/>
    <property type="match status" value="1"/>
</dbReference>
<evidence type="ECO:0000313" key="12">
    <source>
        <dbReference type="EMBL" id="VFU01383.1"/>
    </source>
</evidence>
<proteinExistence type="predicted"/>
<dbReference type="InterPro" id="IPR039261">
    <property type="entry name" value="FNR_nucleotide-bd"/>
</dbReference>
<dbReference type="GO" id="GO:0010181">
    <property type="term" value="F:FMN binding"/>
    <property type="evidence" value="ECO:0007669"/>
    <property type="project" value="InterPro"/>
</dbReference>
<dbReference type="Pfam" id="PF00258">
    <property type="entry name" value="Flavodoxin_1"/>
    <property type="match status" value="1"/>
</dbReference>
<keyword evidence="13" id="KW-1185">Reference proteome</keyword>
<dbReference type="EMBL" id="VJMH01007443">
    <property type="protein sequence ID" value="KAF0683183.1"/>
    <property type="molecule type" value="Genomic_DNA"/>
</dbReference>
<dbReference type="GO" id="GO:0009055">
    <property type="term" value="F:electron transfer activity"/>
    <property type="evidence" value="ECO:0007669"/>
    <property type="project" value="InterPro"/>
</dbReference>
<dbReference type="EC" id="1.6.2.4" evidence="8"/>
<organism evidence="12 13">
    <name type="scientific">Aphanomyces stellatus</name>
    <dbReference type="NCBI Taxonomy" id="120398"/>
    <lineage>
        <taxon>Eukaryota</taxon>
        <taxon>Sar</taxon>
        <taxon>Stramenopiles</taxon>
        <taxon>Oomycota</taxon>
        <taxon>Saprolegniomycetes</taxon>
        <taxon>Saprolegniales</taxon>
        <taxon>Verrucalvaceae</taxon>
        <taxon>Aphanomyces</taxon>
    </lineage>
</organism>
<dbReference type="PROSITE" id="PS00201">
    <property type="entry name" value="FLAVODOXIN"/>
    <property type="match status" value="1"/>
</dbReference>
<evidence type="ECO:0000256" key="7">
    <source>
        <dbReference type="ARBA" id="ARBA00023002"/>
    </source>
</evidence>
<accession>A0A485LVI3</accession>
<dbReference type="GO" id="GO:0003958">
    <property type="term" value="F:NADPH-hemoprotein reductase activity"/>
    <property type="evidence" value="ECO:0007669"/>
    <property type="project" value="UniProtKB-EC"/>
</dbReference>
<evidence type="ECO:0000313" key="11">
    <source>
        <dbReference type="EMBL" id="KAF0683183.1"/>
    </source>
</evidence>
<dbReference type="InterPro" id="IPR017927">
    <property type="entry name" value="FAD-bd_FR_type"/>
</dbReference>
<evidence type="ECO:0000256" key="6">
    <source>
        <dbReference type="ARBA" id="ARBA00022857"/>
    </source>
</evidence>
<dbReference type="Gene3D" id="3.40.50.360">
    <property type="match status" value="1"/>
</dbReference>
<evidence type="ECO:0000313" key="13">
    <source>
        <dbReference type="Proteomes" id="UP000332933"/>
    </source>
</evidence>
<dbReference type="AlphaFoldDB" id="A0A485LVI3"/>
<dbReference type="Pfam" id="PF00667">
    <property type="entry name" value="FAD_binding_1"/>
    <property type="match status" value="1"/>
</dbReference>
<dbReference type="GO" id="GO:0005829">
    <property type="term" value="C:cytosol"/>
    <property type="evidence" value="ECO:0007669"/>
    <property type="project" value="TreeGrafter"/>
</dbReference>
<keyword evidence="5" id="KW-0274">FAD</keyword>
<dbReference type="PANTHER" id="PTHR19384:SF17">
    <property type="entry name" value="NADPH--CYTOCHROME P450 REDUCTASE"/>
    <property type="match status" value="1"/>
</dbReference>